<reference evidence="2 3" key="1">
    <citation type="submission" date="2014-07" db="EMBL/GenBank/DDBJ databases">
        <title>Methanogenic archaea and the global carbon cycle.</title>
        <authorList>
            <person name="Henriksen J.R."/>
            <person name="Luke J."/>
            <person name="Reinhart S."/>
            <person name="Benedict M.N."/>
            <person name="Youngblut N.D."/>
            <person name="Metcalf M.E."/>
            <person name="Whitaker R.J."/>
            <person name="Metcalf W.W."/>
        </authorList>
    </citation>
    <scope>NUCLEOTIDE SEQUENCE [LARGE SCALE GENOMIC DNA]</scope>
    <source>
        <strain evidence="2 3">T4/M</strain>
    </source>
</reference>
<dbReference type="PATRIC" id="fig|1434120.4.peg.4715"/>
<accession>A0A0E3P8N7</accession>
<keyword evidence="3" id="KW-1185">Reference proteome</keyword>
<evidence type="ECO:0000313" key="2">
    <source>
        <dbReference type="EMBL" id="AKB30357.1"/>
    </source>
</evidence>
<sequence length="370" mass="40745">MEAEMTSKERFINALEGKDVDRVPYGYLWFGAGHAVLERMDTSLRDAYGSAEGIARAQILSREIYHHDNVMSPWGCLLVEAEALGTKVTIKENAYPAVEKYALKSAAEHELINPDNIEKSGRVKTIAGSVEILKKEIGAEAFIIGATMSPLMLASQVMGGSRLCIDMLKDRDVFHSLLEKLTESCILFSDSLLEAGADGIFVENGESTGDLFSPQMAEEFMLPYTKELYDHIKAEGGYVISHNCASHAFYDLEMKLEPHALNFAFGDVRLLGKKYGVECKNLHNHNNIGCGPRHCFKEFKEFSDAGICLMGNIIPDAPLTGSRAEIEHEVKSCLSAAPEKGFILATGCEIPLNTPLEKMEMLWDAVKAGI</sequence>
<keyword evidence="2" id="KW-0808">Transferase</keyword>
<dbReference type="InterPro" id="IPR000257">
    <property type="entry name" value="Uroporphyrinogen_deCOase"/>
</dbReference>
<dbReference type="SUPFAM" id="SSF51726">
    <property type="entry name" value="UROD/MetE-like"/>
    <property type="match status" value="1"/>
</dbReference>
<dbReference type="OrthoDB" id="61640at2157"/>
<evidence type="ECO:0000259" key="1">
    <source>
        <dbReference type="Pfam" id="PF01208"/>
    </source>
</evidence>
<dbReference type="Gene3D" id="3.20.20.210">
    <property type="match status" value="1"/>
</dbReference>
<protein>
    <submittedName>
        <fullName evidence="2">Methylcobamide:CoM methyltransferase MtaA</fullName>
    </submittedName>
</protein>
<dbReference type="PANTHER" id="PTHR47099">
    <property type="entry name" value="METHYLCOBAMIDE:COM METHYLTRANSFERASE MTBA"/>
    <property type="match status" value="1"/>
</dbReference>
<evidence type="ECO:0000313" key="3">
    <source>
        <dbReference type="Proteomes" id="UP000033111"/>
    </source>
</evidence>
<keyword evidence="2" id="KW-0489">Methyltransferase</keyword>
<dbReference type="GO" id="GO:0004853">
    <property type="term" value="F:uroporphyrinogen decarboxylase activity"/>
    <property type="evidence" value="ECO:0007669"/>
    <property type="project" value="InterPro"/>
</dbReference>
<dbReference type="InterPro" id="IPR038071">
    <property type="entry name" value="UROD/MetE-like_sf"/>
</dbReference>
<organism evidence="2 3">
    <name type="scientific">Methanosarcina siciliae T4/M</name>
    <dbReference type="NCBI Taxonomy" id="1434120"/>
    <lineage>
        <taxon>Archaea</taxon>
        <taxon>Methanobacteriati</taxon>
        <taxon>Methanobacteriota</taxon>
        <taxon>Stenosarchaea group</taxon>
        <taxon>Methanomicrobia</taxon>
        <taxon>Methanosarcinales</taxon>
        <taxon>Methanosarcinaceae</taxon>
        <taxon>Methanosarcina</taxon>
    </lineage>
</organism>
<dbReference type="InterPro" id="IPR052024">
    <property type="entry name" value="Methanogen_methyltrans"/>
</dbReference>
<dbReference type="CDD" id="cd03465">
    <property type="entry name" value="URO-D_like"/>
    <property type="match status" value="1"/>
</dbReference>
<gene>
    <name evidence="2" type="ORF">MSSIT_3638</name>
</gene>
<name>A0A0E3P8N7_9EURY</name>
<dbReference type="KEGG" id="msw:MSSIT_3638"/>
<dbReference type="GO" id="GO:0032259">
    <property type="term" value="P:methylation"/>
    <property type="evidence" value="ECO:0007669"/>
    <property type="project" value="UniProtKB-KW"/>
</dbReference>
<feature type="domain" description="Uroporphyrinogen decarboxylase (URO-D)" evidence="1">
    <location>
        <begin position="6"/>
        <end position="368"/>
    </location>
</feature>
<dbReference type="PANTHER" id="PTHR47099:SF1">
    <property type="entry name" value="METHYLCOBAMIDE:COM METHYLTRANSFERASE MTBA"/>
    <property type="match status" value="1"/>
</dbReference>
<dbReference type="GeneID" id="24862581"/>
<proteinExistence type="predicted"/>
<dbReference type="GO" id="GO:0006779">
    <property type="term" value="P:porphyrin-containing compound biosynthetic process"/>
    <property type="evidence" value="ECO:0007669"/>
    <property type="project" value="InterPro"/>
</dbReference>
<dbReference type="HOGENOM" id="CLU_040933_2_0_2"/>
<dbReference type="Proteomes" id="UP000033111">
    <property type="component" value="Chromosome"/>
</dbReference>
<dbReference type="EMBL" id="CP009506">
    <property type="protein sequence ID" value="AKB30357.1"/>
    <property type="molecule type" value="Genomic_DNA"/>
</dbReference>
<dbReference type="RefSeq" id="WP_048174052.1">
    <property type="nucleotide sequence ID" value="NZ_CP009506.1"/>
</dbReference>
<dbReference type="AlphaFoldDB" id="A0A0E3P8N7"/>
<dbReference type="GO" id="GO:0008168">
    <property type="term" value="F:methyltransferase activity"/>
    <property type="evidence" value="ECO:0007669"/>
    <property type="project" value="UniProtKB-KW"/>
</dbReference>
<dbReference type="Pfam" id="PF01208">
    <property type="entry name" value="URO-D"/>
    <property type="match status" value="1"/>
</dbReference>